<evidence type="ECO:0000256" key="1">
    <source>
        <dbReference type="SAM" id="Phobius"/>
    </source>
</evidence>
<keyword evidence="1" id="KW-0472">Membrane</keyword>
<evidence type="ECO:0000313" key="2">
    <source>
        <dbReference type="EMBL" id="MXP74281.1"/>
    </source>
</evidence>
<name>A0A7X3MD96_9FIRM</name>
<gene>
    <name evidence="2" type="ORF">GN277_02245</name>
</gene>
<proteinExistence type="predicted"/>
<keyword evidence="1" id="KW-1133">Transmembrane helix</keyword>
<comment type="caution">
    <text evidence="2">The sequence shown here is derived from an EMBL/GenBank/DDBJ whole genome shotgun (WGS) entry which is preliminary data.</text>
</comment>
<feature type="transmembrane region" description="Helical" evidence="1">
    <location>
        <begin position="21"/>
        <end position="41"/>
    </location>
</feature>
<accession>A0A7X3MD96</accession>
<dbReference type="Proteomes" id="UP000460412">
    <property type="component" value="Unassembled WGS sequence"/>
</dbReference>
<dbReference type="RefSeq" id="WP_159749449.1">
    <property type="nucleotide sequence ID" value="NZ_WUQX01000001.1"/>
</dbReference>
<dbReference type="EMBL" id="WUQX01000001">
    <property type="protein sequence ID" value="MXP74281.1"/>
    <property type="molecule type" value="Genomic_DNA"/>
</dbReference>
<reference evidence="2 3" key="1">
    <citation type="submission" date="2019-12" db="EMBL/GenBank/DDBJ databases">
        <title>Sporaefaciens musculi gen. nov., sp. nov., a novel bacterium isolated from the caecum of an obese mouse.</title>
        <authorList>
            <person name="Rasmussen T.S."/>
            <person name="Streidl T."/>
            <person name="Hitch T.C.A."/>
            <person name="Wortmann E."/>
            <person name="Deptula P."/>
            <person name="Hansen M."/>
            <person name="Nielsen D.S."/>
            <person name="Clavel T."/>
            <person name="Vogensen F.K."/>
        </authorList>
    </citation>
    <scope>NUCLEOTIDE SEQUENCE [LARGE SCALE GENOMIC DNA]</scope>
    <source>
        <strain evidence="2 3">WCA-9-b2</strain>
    </source>
</reference>
<keyword evidence="3" id="KW-1185">Reference proteome</keyword>
<keyword evidence="1" id="KW-0812">Transmembrane</keyword>
<evidence type="ECO:0000313" key="3">
    <source>
        <dbReference type="Proteomes" id="UP000460412"/>
    </source>
</evidence>
<dbReference type="AlphaFoldDB" id="A0A7X3MD96"/>
<organism evidence="2 3">
    <name type="scientific">Sporofaciens musculi</name>
    <dbReference type="NCBI Taxonomy" id="2681861"/>
    <lineage>
        <taxon>Bacteria</taxon>
        <taxon>Bacillati</taxon>
        <taxon>Bacillota</taxon>
        <taxon>Clostridia</taxon>
        <taxon>Lachnospirales</taxon>
        <taxon>Lachnospiraceae</taxon>
        <taxon>Sporofaciens</taxon>
    </lineage>
</organism>
<protein>
    <submittedName>
        <fullName evidence="2">Uncharacterized protein</fullName>
    </submittedName>
</protein>
<sequence length="149" mass="17349">MSKNKMIDYGRMPEQFAIKKVIGFSSLVQIGNSIFAIPLWANMLLRIIPSNTEIQTVKNYDEERGNNEEIAISCAWTKNRKLYCMNNLSKCIEVYDENGNTVEFFHLTFANNFFKQMEKQILHNKEALFGESEIFPIGSYIRYISVKEN</sequence>